<comment type="caution">
    <text evidence="2">The sequence shown here is derived from an EMBL/GenBank/DDBJ whole genome shotgun (WGS) entry which is preliminary data.</text>
</comment>
<organism evidence="2 3">
    <name type="scientific">Burkholderia ubonensis</name>
    <dbReference type="NCBI Taxonomy" id="101571"/>
    <lineage>
        <taxon>Bacteria</taxon>
        <taxon>Pseudomonadati</taxon>
        <taxon>Pseudomonadota</taxon>
        <taxon>Betaproteobacteria</taxon>
        <taxon>Burkholderiales</taxon>
        <taxon>Burkholderiaceae</taxon>
        <taxon>Burkholderia</taxon>
        <taxon>Burkholderia cepacia complex</taxon>
    </lineage>
</organism>
<gene>
    <name evidence="2" type="ORF">WK53_19265</name>
</gene>
<dbReference type="AlphaFoldDB" id="A0AAW3N0A6"/>
<dbReference type="SMART" id="SM00530">
    <property type="entry name" value="HTH_XRE"/>
    <property type="match status" value="1"/>
</dbReference>
<sequence>MTPFSYALLAYRRRAGLSQTNLAKRLGVAIQYVWKLEHGVKPPPSPEQIGRIATALELSEADVASLLDAARDSQKKFNLPDDLHSDALRVINRLVRAATSLKGDDVQVLDEFVERLER</sequence>
<evidence type="ECO:0000259" key="1">
    <source>
        <dbReference type="PROSITE" id="PS50943"/>
    </source>
</evidence>
<dbReference type="CDD" id="cd00093">
    <property type="entry name" value="HTH_XRE"/>
    <property type="match status" value="1"/>
</dbReference>
<dbReference type="PROSITE" id="PS50943">
    <property type="entry name" value="HTH_CROC1"/>
    <property type="match status" value="1"/>
</dbReference>
<name>A0AAW3N0A6_9BURK</name>
<reference evidence="2 3" key="1">
    <citation type="submission" date="2015-11" db="EMBL/GenBank/DDBJ databases">
        <title>Expanding the genomic diversity of Burkholderia species for the development of highly accurate diagnostics.</title>
        <authorList>
            <person name="Sahl J."/>
            <person name="Keim P."/>
            <person name="Wagner D."/>
        </authorList>
    </citation>
    <scope>NUCLEOTIDE SEQUENCE [LARGE SCALE GENOMIC DNA]</scope>
    <source>
        <strain evidence="2 3">MSMB1137WGS</strain>
    </source>
</reference>
<dbReference type="Gene3D" id="1.10.260.40">
    <property type="entry name" value="lambda repressor-like DNA-binding domains"/>
    <property type="match status" value="1"/>
</dbReference>
<evidence type="ECO:0000313" key="2">
    <source>
        <dbReference type="EMBL" id="KVT41867.1"/>
    </source>
</evidence>
<evidence type="ECO:0000313" key="3">
    <source>
        <dbReference type="Proteomes" id="UP000056732"/>
    </source>
</evidence>
<dbReference type="InterPro" id="IPR001387">
    <property type="entry name" value="Cro/C1-type_HTH"/>
</dbReference>
<dbReference type="SUPFAM" id="SSF47413">
    <property type="entry name" value="lambda repressor-like DNA-binding domains"/>
    <property type="match status" value="1"/>
</dbReference>
<dbReference type="GO" id="GO:0003677">
    <property type="term" value="F:DNA binding"/>
    <property type="evidence" value="ECO:0007669"/>
    <property type="project" value="InterPro"/>
</dbReference>
<feature type="domain" description="HTH cro/C1-type" evidence="1">
    <location>
        <begin position="8"/>
        <end position="63"/>
    </location>
</feature>
<accession>A0AAW3N0A6</accession>
<dbReference type="PANTHER" id="PTHR35010">
    <property type="entry name" value="BLL4672 PROTEIN-RELATED"/>
    <property type="match status" value="1"/>
</dbReference>
<dbReference type="PANTHER" id="PTHR35010:SF2">
    <property type="entry name" value="BLL4672 PROTEIN"/>
    <property type="match status" value="1"/>
</dbReference>
<dbReference type="EMBL" id="LPDO01000145">
    <property type="protein sequence ID" value="KVT41867.1"/>
    <property type="molecule type" value="Genomic_DNA"/>
</dbReference>
<dbReference type="Pfam" id="PF13560">
    <property type="entry name" value="HTH_31"/>
    <property type="match status" value="1"/>
</dbReference>
<dbReference type="InterPro" id="IPR010982">
    <property type="entry name" value="Lambda_DNA-bd_dom_sf"/>
</dbReference>
<proteinExistence type="predicted"/>
<protein>
    <submittedName>
        <fullName evidence="2">XRE family transcriptional regulator</fullName>
    </submittedName>
</protein>
<dbReference type="Proteomes" id="UP000056732">
    <property type="component" value="Unassembled WGS sequence"/>
</dbReference>